<dbReference type="EMBL" id="QKKF02026665">
    <property type="protein sequence ID" value="RZF36288.1"/>
    <property type="molecule type" value="Genomic_DNA"/>
</dbReference>
<comment type="caution">
    <text evidence="1">The sequence shown here is derived from an EMBL/GenBank/DDBJ whole genome shotgun (WGS) entry which is preliminary data.</text>
</comment>
<evidence type="ECO:0000313" key="1">
    <source>
        <dbReference type="EMBL" id="RZF36288.1"/>
    </source>
</evidence>
<sequence length="131" mass="14407">MGYKRWVSDMRKHVASKQQVGFSGVRACACLKEQETSRGKVARLFDLSVQSPQLPASLVMSLSSLLLSAPLVLAALSTAWPHSANALDLSRLYGHINAKRNTLVELMDLTTLSQNIRGIGLERMYCTTLTD</sequence>
<reference evidence="1 2" key="1">
    <citation type="journal article" date="2017" name="Gigascience">
        <title>Genome sequence of the small brown planthopper, Laodelphax striatellus.</title>
        <authorList>
            <person name="Zhu J."/>
            <person name="Jiang F."/>
            <person name="Wang X."/>
            <person name="Yang P."/>
            <person name="Bao Y."/>
            <person name="Zhao W."/>
            <person name="Wang W."/>
            <person name="Lu H."/>
            <person name="Wang Q."/>
            <person name="Cui N."/>
            <person name="Li J."/>
            <person name="Chen X."/>
            <person name="Luo L."/>
            <person name="Yu J."/>
            <person name="Kang L."/>
            <person name="Cui F."/>
        </authorList>
    </citation>
    <scope>NUCLEOTIDE SEQUENCE [LARGE SCALE GENOMIC DNA]</scope>
    <source>
        <strain evidence="1">Lst14</strain>
    </source>
</reference>
<dbReference type="OrthoDB" id="6630805at2759"/>
<dbReference type="AlphaFoldDB" id="A0A482WS51"/>
<name>A0A482WS51_LAOST</name>
<protein>
    <submittedName>
        <fullName evidence="1">Uncharacterized protein</fullName>
    </submittedName>
</protein>
<proteinExistence type="predicted"/>
<accession>A0A482WS51</accession>
<keyword evidence="2" id="KW-1185">Reference proteome</keyword>
<dbReference type="InParanoid" id="A0A482WS51"/>
<dbReference type="Proteomes" id="UP000291343">
    <property type="component" value="Unassembled WGS sequence"/>
</dbReference>
<organism evidence="1 2">
    <name type="scientific">Laodelphax striatellus</name>
    <name type="common">Small brown planthopper</name>
    <name type="synonym">Delphax striatella</name>
    <dbReference type="NCBI Taxonomy" id="195883"/>
    <lineage>
        <taxon>Eukaryota</taxon>
        <taxon>Metazoa</taxon>
        <taxon>Ecdysozoa</taxon>
        <taxon>Arthropoda</taxon>
        <taxon>Hexapoda</taxon>
        <taxon>Insecta</taxon>
        <taxon>Pterygota</taxon>
        <taxon>Neoptera</taxon>
        <taxon>Paraneoptera</taxon>
        <taxon>Hemiptera</taxon>
        <taxon>Auchenorrhyncha</taxon>
        <taxon>Fulgoroidea</taxon>
        <taxon>Delphacidae</taxon>
        <taxon>Criomorphinae</taxon>
        <taxon>Laodelphax</taxon>
    </lineage>
</organism>
<evidence type="ECO:0000313" key="2">
    <source>
        <dbReference type="Proteomes" id="UP000291343"/>
    </source>
</evidence>
<gene>
    <name evidence="1" type="ORF">LSTR_LSTR006793</name>
</gene>